<dbReference type="Proteomes" id="UP001558652">
    <property type="component" value="Unassembled WGS sequence"/>
</dbReference>
<organism evidence="2 3">
    <name type="scientific">Ranatra chinensis</name>
    <dbReference type="NCBI Taxonomy" id="642074"/>
    <lineage>
        <taxon>Eukaryota</taxon>
        <taxon>Metazoa</taxon>
        <taxon>Ecdysozoa</taxon>
        <taxon>Arthropoda</taxon>
        <taxon>Hexapoda</taxon>
        <taxon>Insecta</taxon>
        <taxon>Pterygota</taxon>
        <taxon>Neoptera</taxon>
        <taxon>Paraneoptera</taxon>
        <taxon>Hemiptera</taxon>
        <taxon>Heteroptera</taxon>
        <taxon>Panheteroptera</taxon>
        <taxon>Nepomorpha</taxon>
        <taxon>Nepidae</taxon>
        <taxon>Ranatrinae</taxon>
        <taxon>Ranatra</taxon>
    </lineage>
</organism>
<gene>
    <name evidence="2" type="ORF">AAG570_000241</name>
</gene>
<accession>A0ABD0ZJS9</accession>
<evidence type="ECO:0000313" key="3">
    <source>
        <dbReference type="Proteomes" id="UP001558652"/>
    </source>
</evidence>
<evidence type="ECO:0000313" key="2">
    <source>
        <dbReference type="EMBL" id="KAL1140309.1"/>
    </source>
</evidence>
<keyword evidence="1" id="KW-0175">Coiled coil</keyword>
<dbReference type="EMBL" id="JBFDAA010000001">
    <property type="protein sequence ID" value="KAL1140309.1"/>
    <property type="molecule type" value="Genomic_DNA"/>
</dbReference>
<sequence length="492" mass="56855">MQHMNQALKERGELISKLQESISDNKGKIIKLTDENQEVHDQIQQVNNQLSLKEDVINNKDMLIKELENEIKKLKDMHETNTEGDVLSSSTINRTEEASRMKDIEESFEDKYVKLKFLAVKLKKRLSDTTHTLEVERIKNAAEKQELQEKIQTLSVAAATAQKVQATCDKVLDELEEEKRKYEETKTLLESSTKSEDNLKLQILNLESEVNKIPALQNQLESFEWSLKESKKEFKTLQTQKAEEVLKCEQLIKDKSELENKLCELNQSLQQALQQSRVNNVLELEMQNYEKTIGDLLSQLNSEKGLSKSQTKEIESLKNLVSGFEQQIKLLEGKLNVEEEKYQHLNEQLSGCHSKNNRLQALLDEQILKTDSLTKELQREKNKCETLVLECSNIGLEFKKQEKEFHLKLDALQTHAHNLENSLASAKQDLLASKNEVDHLKNEFDSYRIRAQSVLAKQKGDAITQGEKEAREQLEYMTIEMNVIRQRLDSTM</sequence>
<comment type="caution">
    <text evidence="2">The sequence shown here is derived from an EMBL/GenBank/DDBJ whole genome shotgun (WGS) entry which is preliminary data.</text>
</comment>
<feature type="coiled-coil region" evidence="1">
    <location>
        <begin position="144"/>
        <end position="443"/>
    </location>
</feature>
<protein>
    <submittedName>
        <fullName evidence="2">Uncharacterized protein</fullName>
    </submittedName>
</protein>
<proteinExistence type="predicted"/>
<feature type="coiled-coil region" evidence="1">
    <location>
        <begin position="29"/>
        <end position="84"/>
    </location>
</feature>
<keyword evidence="3" id="KW-1185">Reference proteome</keyword>
<name>A0ABD0ZJS9_9HEMI</name>
<reference evidence="2 3" key="1">
    <citation type="submission" date="2024-07" db="EMBL/GenBank/DDBJ databases">
        <title>Chromosome-level genome assembly of the water stick insect Ranatra chinensis (Heteroptera: Nepidae).</title>
        <authorList>
            <person name="Liu X."/>
        </authorList>
    </citation>
    <scope>NUCLEOTIDE SEQUENCE [LARGE SCALE GENOMIC DNA]</scope>
    <source>
        <strain evidence="2">Cailab_2021Rc</strain>
        <tissue evidence="2">Muscle</tissue>
    </source>
</reference>
<dbReference type="AlphaFoldDB" id="A0ABD0ZJS9"/>
<evidence type="ECO:0000256" key="1">
    <source>
        <dbReference type="SAM" id="Coils"/>
    </source>
</evidence>